<dbReference type="SUPFAM" id="SSF140924">
    <property type="entry name" value="Duffy binding domain-like"/>
    <property type="match status" value="2"/>
</dbReference>
<dbReference type="Proteomes" id="UP000030708">
    <property type="component" value="Unassembled WGS sequence"/>
</dbReference>
<dbReference type="Pfam" id="PF03011">
    <property type="entry name" value="PFEMP"/>
    <property type="match status" value="1"/>
</dbReference>
<feature type="compositionally biased region" description="Polar residues" evidence="1">
    <location>
        <begin position="35"/>
        <end position="52"/>
    </location>
</feature>
<evidence type="ECO:0000256" key="1">
    <source>
        <dbReference type="SAM" id="MobiDB-lite"/>
    </source>
</evidence>
<reference evidence="5 6" key="1">
    <citation type="submission" date="2013-02" db="EMBL/GenBank/DDBJ databases">
        <title>The Genome Annotation of Plasmodium falciparum Tanzania (2000708).</title>
        <authorList>
            <consortium name="The Broad Institute Genome Sequencing Platform"/>
            <consortium name="The Broad Institute Genome Sequencing Center for Infectious Disease"/>
            <person name="Neafsey D."/>
            <person name="Hoffman S."/>
            <person name="Volkman S."/>
            <person name="Rosenthal P."/>
            <person name="Walker B."/>
            <person name="Young S.K."/>
            <person name="Zeng Q."/>
            <person name="Gargeya S."/>
            <person name="Fitzgerald M."/>
            <person name="Haas B."/>
            <person name="Abouelleil A."/>
            <person name="Allen A.W."/>
            <person name="Alvarado L."/>
            <person name="Arachchi H.M."/>
            <person name="Berlin A.M."/>
            <person name="Chapman S.B."/>
            <person name="Gainer-Dewar J."/>
            <person name="Goldberg J."/>
            <person name="Griggs A."/>
            <person name="Gujja S."/>
            <person name="Hansen M."/>
            <person name="Howarth C."/>
            <person name="Imamovic A."/>
            <person name="Ireland A."/>
            <person name="Larimer J."/>
            <person name="McCowan C."/>
            <person name="Murphy C."/>
            <person name="Pearson M."/>
            <person name="Poon T.W."/>
            <person name="Priest M."/>
            <person name="Roberts A."/>
            <person name="Saif S."/>
            <person name="Shea T."/>
            <person name="Sisk P."/>
            <person name="Sykes S."/>
            <person name="Wortman J."/>
            <person name="Nusbaum C."/>
            <person name="Birren B."/>
        </authorList>
    </citation>
    <scope>NUCLEOTIDE SEQUENCE [LARGE SCALE GENOMIC DNA]</scope>
    <source>
        <strain evidence="6">Tanzania (2000708)</strain>
    </source>
</reference>
<gene>
    <name evidence="5" type="ORF">PFTANZ_06336</name>
</gene>
<dbReference type="Pfam" id="PF22672">
    <property type="entry name" value="DBL_C"/>
    <property type="match status" value="1"/>
</dbReference>
<evidence type="ECO:0000259" key="2">
    <source>
        <dbReference type="Pfam" id="PF03011"/>
    </source>
</evidence>
<dbReference type="InterPro" id="IPR049158">
    <property type="entry name" value="PfEMP1_CIDRalpha1_dom"/>
</dbReference>
<feature type="domain" description="Duffy-binding-like" evidence="2">
    <location>
        <begin position="227"/>
        <end position="295"/>
    </location>
</feature>
<dbReference type="InterPro" id="IPR054595">
    <property type="entry name" value="DBL_C"/>
</dbReference>
<sequence length="299" mass="35411">MGKGCTKCLVACSHYKNWLANQEREFTKQKEKYTNEINGSSSQKKSTPDNVNNEYDRKFYEKLKESDYGNVDKFLEKLSKEKTCTAITTEEGNINFPKNCPTETFYRSKYCQPCPECGVIKNGKTFNERNRDDIACKKKNEVYKVPKGAKTTNINFLYSGDGKQDITEKLKEFCGKVNGGTYPEDEEWECYYKDDNDNKCKMENNIKPTKKLQNSHTHPYIMTYIDFFTFWVNHMLKDSIDWRETINSCMNKARRSKCKSDCKRKCECFEKWVKKKQEEWKKIKEQYEKQDDLVNEHHS</sequence>
<dbReference type="Pfam" id="PF21807">
    <property type="entry name" value="PfEMP1_CIDRalpha1_dom"/>
    <property type="match status" value="1"/>
</dbReference>
<protein>
    <submittedName>
        <fullName evidence="5">Uncharacterized protein</fullName>
    </submittedName>
</protein>
<reference evidence="5 6" key="2">
    <citation type="submission" date="2013-02" db="EMBL/GenBank/DDBJ databases">
        <title>The Genome Sequence of Plasmodium falciparum Tanzania (2000708).</title>
        <authorList>
            <consortium name="The Broad Institute Genome Sequencing Platform"/>
            <consortium name="The Broad Institute Genome Sequencing Center for Infectious Disease"/>
            <person name="Neafsey D."/>
            <person name="Cheeseman I."/>
            <person name="Volkman S."/>
            <person name="Adams J."/>
            <person name="Walker B."/>
            <person name="Young S.K."/>
            <person name="Zeng Q."/>
            <person name="Gargeya S."/>
            <person name="Fitzgerald M."/>
            <person name="Haas B."/>
            <person name="Abouelleil A."/>
            <person name="Alvarado L."/>
            <person name="Arachchi H.M."/>
            <person name="Berlin A.M."/>
            <person name="Chapman S.B."/>
            <person name="Dewar J."/>
            <person name="Goldberg J."/>
            <person name="Griggs A."/>
            <person name="Gujja S."/>
            <person name="Hansen M."/>
            <person name="Howarth C."/>
            <person name="Imamovic A."/>
            <person name="Larimer J."/>
            <person name="McCowan C."/>
            <person name="Murphy C."/>
            <person name="Neiman D."/>
            <person name="Pearson M."/>
            <person name="Priest M."/>
            <person name="Roberts A."/>
            <person name="Saif S."/>
            <person name="Shea T."/>
            <person name="Sisk P."/>
            <person name="Sykes S."/>
            <person name="Wortman J."/>
            <person name="Nusbaum C."/>
            <person name="Birren B."/>
        </authorList>
    </citation>
    <scope>NUCLEOTIDE SEQUENCE [LARGE SCALE GENOMIC DNA]</scope>
    <source>
        <strain evidence="6">Tanzania (2000708)</strain>
    </source>
</reference>
<dbReference type="Gene3D" id="1.20.58.830">
    <property type="match status" value="1"/>
</dbReference>
<feature type="region of interest" description="Disordered" evidence="1">
    <location>
        <begin position="32"/>
        <end position="52"/>
    </location>
</feature>
<dbReference type="InterPro" id="IPR004258">
    <property type="entry name" value="DBL"/>
</dbReference>
<dbReference type="EMBL" id="KI926973">
    <property type="protein sequence ID" value="ETW32943.1"/>
    <property type="molecule type" value="Genomic_DNA"/>
</dbReference>
<dbReference type="Gene3D" id="1.20.58.1930">
    <property type="match status" value="1"/>
</dbReference>
<evidence type="ECO:0000259" key="4">
    <source>
        <dbReference type="Pfam" id="PF22672"/>
    </source>
</evidence>
<evidence type="ECO:0000313" key="5">
    <source>
        <dbReference type="EMBL" id="ETW32943.1"/>
    </source>
</evidence>
<name>A0A024VXB7_PLAFA</name>
<evidence type="ECO:0000259" key="3">
    <source>
        <dbReference type="Pfam" id="PF21807"/>
    </source>
</evidence>
<organism evidence="5 6">
    <name type="scientific">Plasmodium falciparum Tanzania</name>
    <name type="common">2000708</name>
    <dbReference type="NCBI Taxonomy" id="1036725"/>
    <lineage>
        <taxon>Eukaryota</taxon>
        <taxon>Sar</taxon>
        <taxon>Alveolata</taxon>
        <taxon>Apicomplexa</taxon>
        <taxon>Aconoidasida</taxon>
        <taxon>Haemosporida</taxon>
        <taxon>Plasmodiidae</taxon>
        <taxon>Plasmodium</taxon>
        <taxon>Plasmodium (Laverania)</taxon>
    </lineage>
</organism>
<dbReference type="AlphaFoldDB" id="A0A024VXB7"/>
<feature type="domain" description="Duffy-binding-like" evidence="4">
    <location>
        <begin position="3"/>
        <end position="109"/>
    </location>
</feature>
<evidence type="ECO:0000313" key="6">
    <source>
        <dbReference type="Proteomes" id="UP000030708"/>
    </source>
</evidence>
<feature type="domain" description="PfEMP1 CIDRalpha1" evidence="3">
    <location>
        <begin position="152"/>
        <end position="207"/>
    </location>
</feature>
<proteinExistence type="predicted"/>
<accession>A0A024VXB7</accession>